<sequence>MPSKNSKPATTNSKKVSSIKPKFLDTPRVPGMSPAFKGYDGGIAQWLLAKGLTVAVDKNWSAKPKDTIQVLSIAGGVKVLAEKTLLPGEEQRNSFSFAISDNDLPEGDVILQYKVLYEGGPDNDASYPLTLMVKRSMPAGRDMDEIEPGHSALNFTLSDLEIREIQADRGVTITCDPYPNMHELDVIEAQFGNYFPPRQQVAGVGLPTEIKLNRDHIIAVGNGTNRLLNFQVVDAVRNVSTPRSRNIPALVDIGTANLNAPIFVQQQFPGVIDLESLAGEDLHMQLFTYPWEGPVGHTYFATYRGYPKLGGVVLHEEYVSITAAGRPHDFHIPNDKVRACAGGKIEVSFILLKGLDKVGYSKFASAAVQDALVRLQPPIFLRYPSHVVNPVPVNGAAAEIPWYAWRQPTDKLMLIMRYEVPGSHDLIIYDDPFTVGQVPEGVAIRRLIPYDALLKFNRTTPDLYYVYESANILASSRDLNESIRQPVQIGAPVVK</sequence>
<gene>
    <name evidence="2" type="ORF">CQ006_27880</name>
</gene>
<name>A0A2S9D3B6_PSECE</name>
<evidence type="ECO:0000256" key="1">
    <source>
        <dbReference type="SAM" id="MobiDB-lite"/>
    </source>
</evidence>
<dbReference type="EMBL" id="PCQE01000115">
    <property type="protein sequence ID" value="PRB87253.1"/>
    <property type="molecule type" value="Genomic_DNA"/>
</dbReference>
<comment type="caution">
    <text evidence="2">The sequence shown here is derived from an EMBL/GenBank/DDBJ whole genome shotgun (WGS) entry which is preliminary data.</text>
</comment>
<proteinExistence type="predicted"/>
<feature type="compositionally biased region" description="Polar residues" evidence="1">
    <location>
        <begin position="1"/>
        <end position="16"/>
    </location>
</feature>
<dbReference type="RefSeq" id="WP_105226802.1">
    <property type="nucleotide sequence ID" value="NZ_PCQE01000115.1"/>
</dbReference>
<accession>A0A2S9D3B6</accession>
<organism evidence="2 3">
    <name type="scientific">Pseudomonas cedrina</name>
    <dbReference type="NCBI Taxonomy" id="651740"/>
    <lineage>
        <taxon>Bacteria</taxon>
        <taxon>Pseudomonadati</taxon>
        <taxon>Pseudomonadota</taxon>
        <taxon>Gammaproteobacteria</taxon>
        <taxon>Pseudomonadales</taxon>
        <taxon>Pseudomonadaceae</taxon>
        <taxon>Pseudomonas</taxon>
    </lineage>
</organism>
<reference evidence="2 3" key="1">
    <citation type="submission" date="2017-09" db="EMBL/GenBank/DDBJ databases">
        <title>Genomic, metabolic, and phenotypic characteristics of bacterial isolates from the natural microbiome of the model nematode Caenorhabditis elegans.</title>
        <authorList>
            <person name="Zimmermann J."/>
            <person name="Obeng N."/>
            <person name="Yang W."/>
            <person name="Obeng O."/>
            <person name="Kissoyan K."/>
            <person name="Pees B."/>
            <person name="Dirksen P."/>
            <person name="Hoppner M."/>
            <person name="Franke A."/>
            <person name="Rosenstiel P."/>
            <person name="Leippe M."/>
            <person name="Dierking K."/>
            <person name="Kaleta C."/>
            <person name="Schulenburg H."/>
        </authorList>
    </citation>
    <scope>NUCLEOTIDE SEQUENCE [LARGE SCALE GENOMIC DNA]</scope>
    <source>
        <strain evidence="2 3">MYb184</strain>
    </source>
</reference>
<evidence type="ECO:0000313" key="3">
    <source>
        <dbReference type="Proteomes" id="UP000239458"/>
    </source>
</evidence>
<dbReference type="AlphaFoldDB" id="A0A2S9D3B6"/>
<evidence type="ECO:0000313" key="2">
    <source>
        <dbReference type="EMBL" id="PRB87253.1"/>
    </source>
</evidence>
<dbReference type="Proteomes" id="UP000239458">
    <property type="component" value="Unassembled WGS sequence"/>
</dbReference>
<protein>
    <submittedName>
        <fullName evidence="2">Uncharacterized protein</fullName>
    </submittedName>
</protein>
<feature type="region of interest" description="Disordered" evidence="1">
    <location>
        <begin position="1"/>
        <end position="20"/>
    </location>
</feature>